<accession>A0A558AET4</accession>
<dbReference type="Proteomes" id="UP000318578">
    <property type="component" value="Unassembled WGS sequence"/>
</dbReference>
<feature type="transmembrane region" description="Helical" evidence="2">
    <location>
        <begin position="67"/>
        <end position="84"/>
    </location>
</feature>
<sequence>MTRTRLAAAALTLAAAGLLVAGSFLPSTVTEHFTRGNRDQLLVTSWRPAFDPPLEGEIAQVYGDSHVPLFGIPLAVAAAVALMTRRWGLAAARTTVTAAAAGAAGVAFMLGMDVDSTLSYAGPTPVDATINRTVYAVGAGFWLIAGGALAALAAAVVLLRRPRQEVGDATPPQGFRPAGYGWGPGYAQPPQGYPATGAHPPGPGRPPASEPPASESAQPPG</sequence>
<dbReference type="OrthoDB" id="3617104at2"/>
<keyword evidence="2" id="KW-0812">Transmembrane</keyword>
<organism evidence="4 5">
    <name type="scientific">Amycolatopsis acidiphila</name>
    <dbReference type="NCBI Taxonomy" id="715473"/>
    <lineage>
        <taxon>Bacteria</taxon>
        <taxon>Bacillati</taxon>
        <taxon>Actinomycetota</taxon>
        <taxon>Actinomycetes</taxon>
        <taxon>Pseudonocardiales</taxon>
        <taxon>Pseudonocardiaceae</taxon>
        <taxon>Amycolatopsis</taxon>
    </lineage>
</organism>
<reference evidence="4 5" key="1">
    <citation type="submission" date="2019-07" db="EMBL/GenBank/DDBJ databases">
        <title>New species of Amycolatopsis and Streptomyces.</title>
        <authorList>
            <person name="Duangmal K."/>
            <person name="Teo W.F.A."/>
            <person name="Lipun K."/>
        </authorList>
    </citation>
    <scope>NUCLEOTIDE SEQUENCE [LARGE SCALE GENOMIC DNA]</scope>
    <source>
        <strain evidence="4 5">JCM 30562</strain>
    </source>
</reference>
<gene>
    <name evidence="4" type="ORF">FNH06_11830</name>
</gene>
<dbReference type="AlphaFoldDB" id="A0A558AET4"/>
<keyword evidence="2" id="KW-1133">Transmembrane helix</keyword>
<feature type="transmembrane region" description="Helical" evidence="2">
    <location>
        <begin position="134"/>
        <end position="159"/>
    </location>
</feature>
<protein>
    <recommendedName>
        <fullName evidence="6">DUF1648 domain-containing protein</fullName>
    </recommendedName>
</protein>
<evidence type="ECO:0000313" key="5">
    <source>
        <dbReference type="Proteomes" id="UP000318578"/>
    </source>
</evidence>
<feature type="transmembrane region" description="Helical" evidence="2">
    <location>
        <begin position="96"/>
        <end position="114"/>
    </location>
</feature>
<dbReference type="RefSeq" id="WP_144637585.1">
    <property type="nucleotide sequence ID" value="NZ_VJZA01000015.1"/>
</dbReference>
<keyword evidence="2" id="KW-0472">Membrane</keyword>
<evidence type="ECO:0000256" key="3">
    <source>
        <dbReference type="SAM" id="SignalP"/>
    </source>
</evidence>
<keyword evidence="5" id="KW-1185">Reference proteome</keyword>
<feature type="non-terminal residue" evidence="4">
    <location>
        <position position="221"/>
    </location>
</feature>
<comment type="caution">
    <text evidence="4">The sequence shown here is derived from an EMBL/GenBank/DDBJ whole genome shotgun (WGS) entry which is preliminary data.</text>
</comment>
<evidence type="ECO:0000256" key="1">
    <source>
        <dbReference type="SAM" id="MobiDB-lite"/>
    </source>
</evidence>
<feature type="compositionally biased region" description="Low complexity" evidence="1">
    <location>
        <begin position="211"/>
        <end position="221"/>
    </location>
</feature>
<feature type="region of interest" description="Disordered" evidence="1">
    <location>
        <begin position="166"/>
        <end position="221"/>
    </location>
</feature>
<keyword evidence="3" id="KW-0732">Signal</keyword>
<feature type="compositionally biased region" description="Low complexity" evidence="1">
    <location>
        <begin position="185"/>
        <end position="199"/>
    </location>
</feature>
<feature type="compositionally biased region" description="Pro residues" evidence="1">
    <location>
        <begin position="200"/>
        <end position="210"/>
    </location>
</feature>
<feature type="chain" id="PRO_5039399670" description="DUF1648 domain-containing protein" evidence="3">
    <location>
        <begin position="22"/>
        <end position="221"/>
    </location>
</feature>
<proteinExistence type="predicted"/>
<name>A0A558AET4_9PSEU</name>
<dbReference type="EMBL" id="VJZA01000015">
    <property type="protein sequence ID" value="TVT22777.1"/>
    <property type="molecule type" value="Genomic_DNA"/>
</dbReference>
<evidence type="ECO:0000256" key="2">
    <source>
        <dbReference type="SAM" id="Phobius"/>
    </source>
</evidence>
<feature type="signal peptide" evidence="3">
    <location>
        <begin position="1"/>
        <end position="21"/>
    </location>
</feature>
<evidence type="ECO:0000313" key="4">
    <source>
        <dbReference type="EMBL" id="TVT22777.1"/>
    </source>
</evidence>
<evidence type="ECO:0008006" key="6">
    <source>
        <dbReference type="Google" id="ProtNLM"/>
    </source>
</evidence>